<evidence type="ECO:0000313" key="3">
    <source>
        <dbReference type="Proteomes" id="UP000199435"/>
    </source>
</evidence>
<dbReference type="AlphaFoldDB" id="A0A1C3W3T9"/>
<name>A0A1C3W3T9_9HYPH</name>
<evidence type="ECO:0000256" key="1">
    <source>
        <dbReference type="SAM" id="MobiDB-lite"/>
    </source>
</evidence>
<dbReference type="OrthoDB" id="8279763at2"/>
<dbReference type="STRING" id="411945.GA0061102_102255"/>
<feature type="region of interest" description="Disordered" evidence="1">
    <location>
        <begin position="14"/>
        <end position="45"/>
    </location>
</feature>
<evidence type="ECO:0000313" key="2">
    <source>
        <dbReference type="EMBL" id="SCB34636.1"/>
    </source>
</evidence>
<reference evidence="3" key="1">
    <citation type="submission" date="2016-08" db="EMBL/GenBank/DDBJ databases">
        <authorList>
            <person name="Varghese N."/>
            <person name="Submissions Spin"/>
        </authorList>
    </citation>
    <scope>NUCLEOTIDE SEQUENCE [LARGE SCALE GENOMIC DNA]</scope>
    <source>
        <strain evidence="3">HAMBI 2971</strain>
    </source>
</reference>
<protein>
    <submittedName>
        <fullName evidence="2">Uncharacterized protein</fullName>
    </submittedName>
</protein>
<accession>A0A1C3W3T9</accession>
<gene>
    <name evidence="2" type="ORF">GA0061102_102255</name>
</gene>
<dbReference type="EMBL" id="FMAH01000022">
    <property type="protein sequence ID" value="SCB34636.1"/>
    <property type="molecule type" value="Genomic_DNA"/>
</dbReference>
<proteinExistence type="predicted"/>
<sequence length="62" mass="6830">MFFMGGMTMGYLHPPVPAKQDGVRSASLSDEKCRRQAGSAEEQAADTSAIERSLIWARRILC</sequence>
<organism evidence="2 3">
    <name type="scientific">Rhizobium miluonense</name>
    <dbReference type="NCBI Taxonomy" id="411945"/>
    <lineage>
        <taxon>Bacteria</taxon>
        <taxon>Pseudomonadati</taxon>
        <taxon>Pseudomonadota</taxon>
        <taxon>Alphaproteobacteria</taxon>
        <taxon>Hyphomicrobiales</taxon>
        <taxon>Rhizobiaceae</taxon>
        <taxon>Rhizobium/Agrobacterium group</taxon>
        <taxon>Rhizobium</taxon>
    </lineage>
</organism>
<dbReference type="Proteomes" id="UP000199435">
    <property type="component" value="Unassembled WGS sequence"/>
</dbReference>
<dbReference type="RefSeq" id="WP_092851760.1">
    <property type="nucleotide sequence ID" value="NZ_FMAH01000022.1"/>
</dbReference>
<keyword evidence="3" id="KW-1185">Reference proteome</keyword>